<comment type="caution">
    <text evidence="1">The sequence shown here is derived from an EMBL/GenBank/DDBJ whole genome shotgun (WGS) entry which is preliminary data.</text>
</comment>
<gene>
    <name evidence="1" type="ORF">RJT34_24511</name>
</gene>
<reference evidence="1 2" key="1">
    <citation type="submission" date="2024-01" db="EMBL/GenBank/DDBJ databases">
        <title>The genomes of 5 underutilized Papilionoideae crops provide insights into root nodulation and disease resistance.</title>
        <authorList>
            <person name="Yuan L."/>
        </authorList>
    </citation>
    <scope>NUCLEOTIDE SEQUENCE [LARGE SCALE GENOMIC DNA]</scope>
    <source>
        <strain evidence="1">LY-2023</strain>
        <tissue evidence="1">Leaf</tissue>
    </source>
</reference>
<dbReference type="EMBL" id="JAYKXN010000006">
    <property type="protein sequence ID" value="KAK7279458.1"/>
    <property type="molecule type" value="Genomic_DNA"/>
</dbReference>
<dbReference type="AlphaFoldDB" id="A0AAN9IFZ1"/>
<name>A0AAN9IFZ1_CLITE</name>
<evidence type="ECO:0000313" key="1">
    <source>
        <dbReference type="EMBL" id="KAK7279458.1"/>
    </source>
</evidence>
<evidence type="ECO:0000313" key="2">
    <source>
        <dbReference type="Proteomes" id="UP001359559"/>
    </source>
</evidence>
<protein>
    <submittedName>
        <fullName evidence="1">Uncharacterized protein</fullName>
    </submittedName>
</protein>
<accession>A0AAN9IFZ1</accession>
<keyword evidence="2" id="KW-1185">Reference proteome</keyword>
<dbReference type="Proteomes" id="UP001359559">
    <property type="component" value="Unassembled WGS sequence"/>
</dbReference>
<sequence length="140" mass="15693">MQPELRALANALNKAGLTALEILEPFPRDFISLKIEDMLIKAGVQRSAKQQGSSPSIASVAEPNQPNKRKVWENFWLQYLQYQGNWIEEKRGTLMVVATVIQSAISPPGGVWQEDTSSGGHNCVSVWFPVGKRSWENREI</sequence>
<proteinExistence type="predicted"/>
<organism evidence="1 2">
    <name type="scientific">Clitoria ternatea</name>
    <name type="common">Butterfly pea</name>
    <dbReference type="NCBI Taxonomy" id="43366"/>
    <lineage>
        <taxon>Eukaryota</taxon>
        <taxon>Viridiplantae</taxon>
        <taxon>Streptophyta</taxon>
        <taxon>Embryophyta</taxon>
        <taxon>Tracheophyta</taxon>
        <taxon>Spermatophyta</taxon>
        <taxon>Magnoliopsida</taxon>
        <taxon>eudicotyledons</taxon>
        <taxon>Gunneridae</taxon>
        <taxon>Pentapetalae</taxon>
        <taxon>rosids</taxon>
        <taxon>fabids</taxon>
        <taxon>Fabales</taxon>
        <taxon>Fabaceae</taxon>
        <taxon>Papilionoideae</taxon>
        <taxon>50 kb inversion clade</taxon>
        <taxon>NPAAA clade</taxon>
        <taxon>indigoferoid/millettioid clade</taxon>
        <taxon>Phaseoleae</taxon>
        <taxon>Clitoria</taxon>
    </lineage>
</organism>